<dbReference type="Proteomes" id="UP000184066">
    <property type="component" value="Unassembled WGS sequence"/>
</dbReference>
<sequence length="295" mass="33455">MLDLARLRPLDQLPARAWRRFGRTPAGHALAARLGPEARPERWVFVTGCYNSGTTLLADALRTHPQVMGPPAEGVYLTDRLSHPEALGWPRMWHVCLDRLEQRPEDFSPDDLRRIRRQWGFWSGPPRPVLVEKSIANTYRMPLLQQLFPGAIFIHVLRDGAAAAEGIRRKARPAERGNPQGLTRYPIELCIRQWRASVELAARDRPRLERFIEVRYEDLTRDIDAELARLAEFIGIAPFARSHAGVKRVHGEERPVADLNAASRARLSAEDRRIIDREAGDLLRALGYPPADADA</sequence>
<protein>
    <submittedName>
        <fullName evidence="2">Sulfotransferase family protein</fullName>
    </submittedName>
</protein>
<proteinExistence type="predicted"/>
<dbReference type="GO" id="GO:0008476">
    <property type="term" value="F:protein-tyrosine sulfotransferase activity"/>
    <property type="evidence" value="ECO:0007669"/>
    <property type="project" value="InterPro"/>
</dbReference>
<reference evidence="2 3" key="1">
    <citation type="submission" date="2016-12" db="EMBL/GenBank/DDBJ databases">
        <authorList>
            <person name="Song W.-J."/>
            <person name="Kurnit D.M."/>
        </authorList>
    </citation>
    <scope>NUCLEOTIDE SEQUENCE [LARGE SCALE GENOMIC DNA]</scope>
    <source>
        <strain evidence="2 3">CGMCC 1.10808</strain>
    </source>
</reference>
<organism evidence="2 3">
    <name type="scientific">Oceanicella actignis</name>
    <dbReference type="NCBI Taxonomy" id="1189325"/>
    <lineage>
        <taxon>Bacteria</taxon>
        <taxon>Pseudomonadati</taxon>
        <taxon>Pseudomonadota</taxon>
        <taxon>Alphaproteobacteria</taxon>
        <taxon>Rhodobacterales</taxon>
        <taxon>Paracoccaceae</taxon>
        <taxon>Oceanicella</taxon>
    </lineage>
</organism>
<dbReference type="EMBL" id="FRDL01000003">
    <property type="protein sequence ID" value="SHN62948.1"/>
    <property type="molecule type" value="Genomic_DNA"/>
</dbReference>
<accession>A0A1M7SX35</accession>
<keyword evidence="3" id="KW-1185">Reference proteome</keyword>
<keyword evidence="1 2" id="KW-0808">Transferase</keyword>
<dbReference type="SUPFAM" id="SSF52540">
    <property type="entry name" value="P-loop containing nucleoside triphosphate hydrolases"/>
    <property type="match status" value="1"/>
</dbReference>
<evidence type="ECO:0000256" key="1">
    <source>
        <dbReference type="ARBA" id="ARBA00022679"/>
    </source>
</evidence>
<dbReference type="STRING" id="1189325.SAMN04488119_101341"/>
<dbReference type="Pfam" id="PF13469">
    <property type="entry name" value="Sulfotransfer_3"/>
    <property type="match status" value="1"/>
</dbReference>
<dbReference type="AlphaFoldDB" id="A0A1M7SX35"/>
<dbReference type="RefSeq" id="WP_072746903.1">
    <property type="nucleotide sequence ID" value="NZ_FOHL01000001.1"/>
</dbReference>
<dbReference type="OrthoDB" id="9777890at2"/>
<dbReference type="InterPro" id="IPR026634">
    <property type="entry name" value="TPST-like"/>
</dbReference>
<dbReference type="PANTHER" id="PTHR12788">
    <property type="entry name" value="PROTEIN-TYROSINE SULFOTRANSFERASE 2"/>
    <property type="match status" value="1"/>
</dbReference>
<dbReference type="InterPro" id="IPR027417">
    <property type="entry name" value="P-loop_NTPase"/>
</dbReference>
<evidence type="ECO:0000313" key="2">
    <source>
        <dbReference type="EMBL" id="SHN62948.1"/>
    </source>
</evidence>
<evidence type="ECO:0000313" key="3">
    <source>
        <dbReference type="Proteomes" id="UP000184066"/>
    </source>
</evidence>
<dbReference type="Gene3D" id="3.40.50.300">
    <property type="entry name" value="P-loop containing nucleotide triphosphate hydrolases"/>
    <property type="match status" value="1"/>
</dbReference>
<name>A0A1M7SX35_9RHOB</name>
<gene>
    <name evidence="2" type="ORF">SAMN05216200_103343</name>
</gene>
<dbReference type="PANTHER" id="PTHR12788:SF10">
    <property type="entry name" value="PROTEIN-TYROSINE SULFOTRANSFERASE"/>
    <property type="match status" value="1"/>
</dbReference>